<name>A0A4R7JY91_9GAMM</name>
<comment type="caution">
    <text evidence="4">The sequence shown here is derived from an EMBL/GenBank/DDBJ whole genome shotgun (WGS) entry which is preliminary data.</text>
</comment>
<dbReference type="PANTHER" id="PTHR30576">
    <property type="entry name" value="COLANIC BIOSYNTHESIS UDP-GLUCOSE LIPID CARRIER TRANSFERASE"/>
    <property type="match status" value="1"/>
</dbReference>
<feature type="domain" description="Bacterial sugar transferase" evidence="3">
    <location>
        <begin position="3"/>
        <end position="177"/>
    </location>
</feature>
<evidence type="ECO:0000313" key="4">
    <source>
        <dbReference type="EMBL" id="TDT43472.1"/>
    </source>
</evidence>
<evidence type="ECO:0000259" key="3">
    <source>
        <dbReference type="Pfam" id="PF02397"/>
    </source>
</evidence>
<organism evidence="4 5">
    <name type="scientific">Halospina denitrificans</name>
    <dbReference type="NCBI Taxonomy" id="332522"/>
    <lineage>
        <taxon>Bacteria</taxon>
        <taxon>Pseudomonadati</taxon>
        <taxon>Pseudomonadota</taxon>
        <taxon>Gammaproteobacteria</taxon>
        <taxon>Halospina</taxon>
    </lineage>
</organism>
<keyword evidence="5" id="KW-1185">Reference proteome</keyword>
<dbReference type="AlphaFoldDB" id="A0A4R7JY91"/>
<dbReference type="OrthoDB" id="9808602at2"/>
<proteinExistence type="inferred from homology"/>
<dbReference type="InterPro" id="IPR003362">
    <property type="entry name" value="Bact_transf"/>
</dbReference>
<evidence type="ECO:0000313" key="5">
    <source>
        <dbReference type="Proteomes" id="UP000295830"/>
    </source>
</evidence>
<reference evidence="4 5" key="1">
    <citation type="submission" date="2019-03" db="EMBL/GenBank/DDBJ databases">
        <title>Genomic Encyclopedia of Type Strains, Phase IV (KMG-IV): sequencing the most valuable type-strain genomes for metagenomic binning, comparative biology and taxonomic classification.</title>
        <authorList>
            <person name="Goeker M."/>
        </authorList>
    </citation>
    <scope>NUCLEOTIDE SEQUENCE [LARGE SCALE GENOMIC DNA]</scope>
    <source>
        <strain evidence="4 5">DSM 15505</strain>
    </source>
</reference>
<evidence type="ECO:0000256" key="2">
    <source>
        <dbReference type="SAM" id="Phobius"/>
    </source>
</evidence>
<sequence length="215" mass="24899">MLKRLLDIVISALTLLFLLPLMALIAIAVLLSMGRPVFFRQERPGLWGKPFQMVKFRTMKDAGDEKGHPLPDHQRLTQVGRFLRTASLDELPELWNVLKGDMSLVGPRPLLMEYLPRYNAWQYRRHEVRPGVTGWAQINGRNALSWEEKFDLDVWYVDHHSLCLDIRILILTAVQVIRPKGISAEGEATMPFFYGSEHNNSYRNEGKTDEQRNEE</sequence>
<keyword evidence="2" id="KW-0812">Transmembrane</keyword>
<feature type="transmembrane region" description="Helical" evidence="2">
    <location>
        <begin position="6"/>
        <end position="31"/>
    </location>
</feature>
<dbReference type="RefSeq" id="WP_133735539.1">
    <property type="nucleotide sequence ID" value="NZ_SOAX01000002.1"/>
</dbReference>
<dbReference type="Proteomes" id="UP000295830">
    <property type="component" value="Unassembled WGS sequence"/>
</dbReference>
<gene>
    <name evidence="4" type="ORF">DES49_1289</name>
</gene>
<keyword evidence="2" id="KW-0472">Membrane</keyword>
<keyword evidence="4" id="KW-0808">Transferase</keyword>
<accession>A0A4R7JY91</accession>
<keyword evidence="2" id="KW-1133">Transmembrane helix</keyword>
<evidence type="ECO:0000256" key="1">
    <source>
        <dbReference type="ARBA" id="ARBA00006464"/>
    </source>
</evidence>
<comment type="similarity">
    <text evidence="1">Belongs to the bacterial sugar transferase family.</text>
</comment>
<protein>
    <submittedName>
        <fullName evidence="4">Lipopolysaccharide/colanic/teichoic acid biosynthesis glycosyltransferase</fullName>
    </submittedName>
</protein>
<dbReference type="Pfam" id="PF02397">
    <property type="entry name" value="Bac_transf"/>
    <property type="match status" value="1"/>
</dbReference>
<dbReference type="EMBL" id="SOAX01000002">
    <property type="protein sequence ID" value="TDT43472.1"/>
    <property type="molecule type" value="Genomic_DNA"/>
</dbReference>
<dbReference type="GO" id="GO:0016780">
    <property type="term" value="F:phosphotransferase activity, for other substituted phosphate groups"/>
    <property type="evidence" value="ECO:0007669"/>
    <property type="project" value="TreeGrafter"/>
</dbReference>
<dbReference type="PANTHER" id="PTHR30576:SF8">
    <property type="entry name" value="UNDECAPRENYL-PHOSPHATE GALACTOSE PHOSPHOTRANSFERASE"/>
    <property type="match status" value="1"/>
</dbReference>